<evidence type="ECO:0000256" key="7">
    <source>
        <dbReference type="ARBA" id="ARBA00022475"/>
    </source>
</evidence>
<evidence type="ECO:0000256" key="9">
    <source>
        <dbReference type="ARBA" id="ARBA00022967"/>
    </source>
</evidence>
<comment type="subunit">
    <text evidence="5 16">Heterotrimer of an alpha, a beta and a gamma subunit.</text>
</comment>
<keyword evidence="13 16" id="KW-0472">Membrane</keyword>
<dbReference type="RefSeq" id="WP_008739316.1">
    <property type="nucleotide sequence ID" value="NZ_CP004387.1"/>
</dbReference>
<dbReference type="AlphaFoldDB" id="A0A0B4XI35"/>
<keyword evidence="10 16" id="KW-1133">Transmembrane helix</keyword>
<feature type="transmembrane region" description="Helical" evidence="16 17">
    <location>
        <begin position="12"/>
        <end position="32"/>
    </location>
</feature>
<dbReference type="GO" id="GO:0015081">
    <property type="term" value="F:sodium ion transmembrane transporter activity"/>
    <property type="evidence" value="ECO:0007669"/>
    <property type="project" value="UniProtKB-UniRule"/>
</dbReference>
<keyword evidence="14 16" id="KW-0739">Sodium transport</keyword>
<keyword evidence="8 16" id="KW-0812">Transmembrane</keyword>
<dbReference type="Proteomes" id="UP000006764">
    <property type="component" value="Chromosome"/>
</dbReference>
<proteinExistence type="inferred from homology"/>
<dbReference type="InterPro" id="IPR005899">
    <property type="entry name" value="Na_pump_deCOase"/>
</dbReference>
<dbReference type="NCBIfam" id="TIGR01195">
    <property type="entry name" value="oadG_fam"/>
    <property type="match status" value="1"/>
</dbReference>
<gene>
    <name evidence="16" type="primary">oadG</name>
    <name evidence="18" type="ORF">S7S_07065</name>
</gene>
<accession>A0A0B4XI35</accession>
<comment type="function">
    <text evidence="2 16 17">Catalyzes the decarboxylation of oxaloacetate coupled to Na(+) translocation.</text>
</comment>
<dbReference type="STRING" id="391936.S7S_07065"/>
<reference evidence="18 19" key="1">
    <citation type="journal article" date="2012" name="J. Bacteriol.">
        <title>Genome sequence of an alkane-degrading bacterium, Alcanivorax pacificus type strain W11-5, isolated from deep sea sediment.</title>
        <authorList>
            <person name="Lai Q."/>
            <person name="Shao Z."/>
        </authorList>
    </citation>
    <scope>NUCLEOTIDE SEQUENCE [LARGE SCALE GENOMIC DNA]</scope>
    <source>
        <strain evidence="18 19">W11-5</strain>
    </source>
</reference>
<name>A0A0B4XI35_9GAMM</name>
<evidence type="ECO:0000256" key="5">
    <source>
        <dbReference type="ARBA" id="ARBA00011869"/>
    </source>
</evidence>
<comment type="similarity">
    <text evidence="4 16 17">Belongs to the OadG family.</text>
</comment>
<dbReference type="InterPro" id="IPR023424">
    <property type="entry name" value="OadG"/>
</dbReference>
<evidence type="ECO:0000256" key="13">
    <source>
        <dbReference type="ARBA" id="ARBA00023136"/>
    </source>
</evidence>
<keyword evidence="19" id="KW-1185">Reference proteome</keyword>
<dbReference type="GO" id="GO:0008948">
    <property type="term" value="F:oxaloacetate decarboxylase activity"/>
    <property type="evidence" value="ECO:0007669"/>
    <property type="project" value="UniProtKB-UniRule"/>
</dbReference>
<evidence type="ECO:0000256" key="12">
    <source>
        <dbReference type="ARBA" id="ARBA00023065"/>
    </source>
</evidence>
<evidence type="ECO:0000256" key="11">
    <source>
        <dbReference type="ARBA" id="ARBA00023053"/>
    </source>
</evidence>
<evidence type="ECO:0000256" key="17">
    <source>
        <dbReference type="RuleBase" id="RU004278"/>
    </source>
</evidence>
<evidence type="ECO:0000313" key="19">
    <source>
        <dbReference type="Proteomes" id="UP000006764"/>
    </source>
</evidence>
<evidence type="ECO:0000256" key="4">
    <source>
        <dbReference type="ARBA" id="ARBA00005844"/>
    </source>
</evidence>
<comment type="cofactor">
    <cofactor evidence="1 16 17">
        <name>Na(+)</name>
        <dbReference type="ChEBI" id="CHEBI:29101"/>
    </cofactor>
</comment>
<dbReference type="GO" id="GO:0015451">
    <property type="term" value="F:decarboxylation-driven active transmembrane transporter activity"/>
    <property type="evidence" value="ECO:0007669"/>
    <property type="project" value="UniProtKB-EC"/>
</dbReference>
<evidence type="ECO:0000256" key="6">
    <source>
        <dbReference type="ARBA" id="ARBA00022448"/>
    </source>
</evidence>
<dbReference type="HOGENOM" id="CLU_168750_3_1_6"/>
<evidence type="ECO:0000256" key="15">
    <source>
        <dbReference type="ARBA" id="ARBA00048176"/>
    </source>
</evidence>
<keyword evidence="12 16" id="KW-0406">Ion transport</keyword>
<dbReference type="EMBL" id="CP004387">
    <property type="protein sequence ID" value="AJD47829.1"/>
    <property type="molecule type" value="Genomic_DNA"/>
</dbReference>
<organism evidence="18 19">
    <name type="scientific">Isoalcanivorax pacificus W11-5</name>
    <dbReference type="NCBI Taxonomy" id="391936"/>
    <lineage>
        <taxon>Bacteria</taxon>
        <taxon>Pseudomonadati</taxon>
        <taxon>Pseudomonadota</taxon>
        <taxon>Gammaproteobacteria</taxon>
        <taxon>Oceanospirillales</taxon>
        <taxon>Alcanivoracaceae</taxon>
        <taxon>Isoalcanivorax</taxon>
    </lineage>
</organism>
<dbReference type="Pfam" id="PF04277">
    <property type="entry name" value="OAD_gamma"/>
    <property type="match status" value="1"/>
</dbReference>
<evidence type="ECO:0000313" key="18">
    <source>
        <dbReference type="EMBL" id="AJD47829.1"/>
    </source>
</evidence>
<dbReference type="KEGG" id="apac:S7S_07065"/>
<comment type="subcellular location">
    <subcellularLocation>
        <location evidence="3 16 17">Cell membrane</location>
        <topology evidence="3 16 17">Single-pass membrane protein</topology>
    </subcellularLocation>
</comment>
<sequence length="82" mass="8769">MNELMARGLDLTLMGIGVVYAFLILLVVATTVMSRLINRFLPDAPPPATATSSSLSADSGPVPPHMLAVLQDAVRQHRARQS</sequence>
<evidence type="ECO:0000256" key="8">
    <source>
        <dbReference type="ARBA" id="ARBA00022692"/>
    </source>
</evidence>
<evidence type="ECO:0000256" key="2">
    <source>
        <dbReference type="ARBA" id="ARBA00003002"/>
    </source>
</evidence>
<protein>
    <recommendedName>
        <fullName evidence="16">Probable oxaloacetate decarboxylase gamma chain</fullName>
        <ecNumber evidence="16">7.2.4.2</ecNumber>
    </recommendedName>
</protein>
<dbReference type="EC" id="7.2.4.2" evidence="16"/>
<evidence type="ECO:0000256" key="1">
    <source>
        <dbReference type="ARBA" id="ARBA00001959"/>
    </source>
</evidence>
<dbReference type="GO" id="GO:0005886">
    <property type="term" value="C:plasma membrane"/>
    <property type="evidence" value="ECO:0007669"/>
    <property type="project" value="UniProtKB-SubCell"/>
</dbReference>
<dbReference type="OrthoDB" id="5772594at2"/>
<keyword evidence="7 16" id="KW-1003">Cell membrane</keyword>
<dbReference type="GO" id="GO:0036376">
    <property type="term" value="P:sodium ion export across plasma membrane"/>
    <property type="evidence" value="ECO:0007669"/>
    <property type="project" value="InterPro"/>
</dbReference>
<evidence type="ECO:0000256" key="10">
    <source>
        <dbReference type="ARBA" id="ARBA00022989"/>
    </source>
</evidence>
<evidence type="ECO:0000256" key="14">
    <source>
        <dbReference type="ARBA" id="ARBA00023201"/>
    </source>
</evidence>
<keyword evidence="6 16" id="KW-0813">Transport</keyword>
<keyword evidence="9 16" id="KW-1278">Translocase</keyword>
<evidence type="ECO:0000256" key="16">
    <source>
        <dbReference type="HAMAP-Rule" id="MF_00404"/>
    </source>
</evidence>
<dbReference type="HAMAP" id="MF_00404">
    <property type="entry name" value="OadG"/>
    <property type="match status" value="1"/>
</dbReference>
<comment type="catalytic activity">
    <reaction evidence="15 16 17">
        <text>oxaloacetate + 2 Na(+)(in) + H(+) = pyruvate + 2 Na(+)(out) + CO2</text>
        <dbReference type="Rhea" id="RHEA:57724"/>
        <dbReference type="ChEBI" id="CHEBI:15361"/>
        <dbReference type="ChEBI" id="CHEBI:15378"/>
        <dbReference type="ChEBI" id="CHEBI:16452"/>
        <dbReference type="ChEBI" id="CHEBI:16526"/>
        <dbReference type="ChEBI" id="CHEBI:29101"/>
        <dbReference type="EC" id="7.2.4.2"/>
    </reaction>
</comment>
<keyword evidence="11 16" id="KW-0915">Sodium</keyword>
<evidence type="ECO:0000256" key="3">
    <source>
        <dbReference type="ARBA" id="ARBA00004162"/>
    </source>
</evidence>